<proteinExistence type="predicted"/>
<dbReference type="AlphaFoldDB" id="A0A2P2P3L6"/>
<evidence type="ECO:0000313" key="2">
    <source>
        <dbReference type="EMBL" id="MBX49221.1"/>
    </source>
</evidence>
<keyword evidence="1" id="KW-0732">Signal</keyword>
<organism evidence="2">
    <name type="scientific">Rhizophora mucronata</name>
    <name type="common">Asiatic mangrove</name>
    <dbReference type="NCBI Taxonomy" id="61149"/>
    <lineage>
        <taxon>Eukaryota</taxon>
        <taxon>Viridiplantae</taxon>
        <taxon>Streptophyta</taxon>
        <taxon>Embryophyta</taxon>
        <taxon>Tracheophyta</taxon>
        <taxon>Spermatophyta</taxon>
        <taxon>Magnoliopsida</taxon>
        <taxon>eudicotyledons</taxon>
        <taxon>Gunneridae</taxon>
        <taxon>Pentapetalae</taxon>
        <taxon>rosids</taxon>
        <taxon>fabids</taxon>
        <taxon>Malpighiales</taxon>
        <taxon>Rhizophoraceae</taxon>
        <taxon>Rhizophora</taxon>
    </lineage>
</organism>
<feature type="chain" id="PRO_5015147562" evidence="1">
    <location>
        <begin position="22"/>
        <end position="48"/>
    </location>
</feature>
<protein>
    <submittedName>
        <fullName evidence="2">Uncharacterized protein</fullName>
    </submittedName>
</protein>
<dbReference type="EMBL" id="GGEC01068737">
    <property type="protein sequence ID" value="MBX49221.1"/>
    <property type="molecule type" value="Transcribed_RNA"/>
</dbReference>
<accession>A0A2P2P3L6</accession>
<name>A0A2P2P3L6_RHIMU</name>
<evidence type="ECO:0000256" key="1">
    <source>
        <dbReference type="SAM" id="SignalP"/>
    </source>
</evidence>
<reference evidence="2" key="1">
    <citation type="submission" date="2018-02" db="EMBL/GenBank/DDBJ databases">
        <title>Rhizophora mucronata_Transcriptome.</title>
        <authorList>
            <person name="Meera S.P."/>
            <person name="Sreeshan A."/>
            <person name="Augustine A."/>
        </authorList>
    </citation>
    <scope>NUCLEOTIDE SEQUENCE</scope>
    <source>
        <tissue evidence="2">Leaf</tissue>
    </source>
</reference>
<feature type="signal peptide" evidence="1">
    <location>
        <begin position="1"/>
        <end position="21"/>
    </location>
</feature>
<sequence length="48" mass="5411">MITALFCLLILGFDRFGLNLCFPLEENVSREAFFQALEALVSWNLGST</sequence>